<dbReference type="RefSeq" id="WP_006968818.1">
    <property type="nucleotide sequence ID" value="NZ_APJX01000021.1"/>
</dbReference>
<comment type="caution">
    <text evidence="1">The sequence shown here is derived from an EMBL/GenBank/DDBJ whole genome shotgun (WGS) entry which is preliminary data.</text>
</comment>
<dbReference type="Proteomes" id="UP000014216">
    <property type="component" value="Unassembled WGS sequence"/>
</dbReference>
<organism evidence="1 2">
    <name type="scientific">Desulfotignum phosphitoxidans DSM 13687</name>
    <dbReference type="NCBI Taxonomy" id="1286635"/>
    <lineage>
        <taxon>Bacteria</taxon>
        <taxon>Pseudomonadati</taxon>
        <taxon>Thermodesulfobacteriota</taxon>
        <taxon>Desulfobacteria</taxon>
        <taxon>Desulfobacterales</taxon>
        <taxon>Desulfobacteraceae</taxon>
        <taxon>Desulfotignum</taxon>
    </lineage>
</organism>
<evidence type="ECO:0000313" key="1">
    <source>
        <dbReference type="EMBL" id="EMS77185.1"/>
    </source>
</evidence>
<gene>
    <name evidence="1" type="ORF">Dpo_22c00040</name>
</gene>
<proteinExistence type="predicted"/>
<protein>
    <submittedName>
        <fullName evidence="1">Uncharacterized protein</fullName>
    </submittedName>
</protein>
<dbReference type="AlphaFoldDB" id="S0FR91"/>
<reference evidence="1 2" key="1">
    <citation type="journal article" date="2013" name="Genome Announc.">
        <title>Draft Genome Sequence of Desulfotignum phosphitoxidans DSM 13687 Strain FiPS-3.</title>
        <authorList>
            <person name="Poehlein A."/>
            <person name="Daniel R."/>
            <person name="Simeonova D.D."/>
        </authorList>
    </citation>
    <scope>NUCLEOTIDE SEQUENCE [LARGE SCALE GENOMIC DNA]</scope>
    <source>
        <strain evidence="1 2">DSM 13687</strain>
    </source>
</reference>
<accession>S0FR91</accession>
<evidence type="ECO:0000313" key="2">
    <source>
        <dbReference type="Proteomes" id="UP000014216"/>
    </source>
</evidence>
<dbReference type="EMBL" id="APJX01000021">
    <property type="protein sequence ID" value="EMS77185.1"/>
    <property type="molecule type" value="Genomic_DNA"/>
</dbReference>
<name>S0FR91_9BACT</name>
<sequence length="88" mass="9677">MTGSEKQIKWAEDIKRQANFENCRSQFAGNAAANKAIDWLENIENVKFWIENQGQEAAVLLTILATTGLDMQDGTTAKADTDGNVTTN</sequence>
<keyword evidence="2" id="KW-1185">Reference proteome</keyword>